<dbReference type="Proteomes" id="UP000199370">
    <property type="component" value="Unassembled WGS sequence"/>
</dbReference>
<dbReference type="RefSeq" id="WP_089734026.1">
    <property type="nucleotide sequence ID" value="NZ_FNIA01000012.1"/>
</dbReference>
<name>A0A1G9XYH8_9EURY</name>
<evidence type="ECO:0000313" key="2">
    <source>
        <dbReference type="Proteomes" id="UP000199370"/>
    </source>
</evidence>
<organism evidence="1 2">
    <name type="scientific">Haloarchaeobius iranensis</name>
    <dbReference type="NCBI Taxonomy" id="996166"/>
    <lineage>
        <taxon>Archaea</taxon>
        <taxon>Methanobacteriati</taxon>
        <taxon>Methanobacteriota</taxon>
        <taxon>Stenosarchaea group</taxon>
        <taxon>Halobacteria</taxon>
        <taxon>Halobacteriales</taxon>
        <taxon>Halorubellaceae</taxon>
        <taxon>Haloarchaeobius</taxon>
    </lineage>
</organism>
<sequence length="183" mass="18345">MERRKFIAGVGSLAAGGAAALGTGAFTSVSATRNIDVEVADDASAYLRLEGTGGANSEYVTDDGNGGTLAINLDSNNATGAGGDGVNPDAVTQIDDLFVIENQGTQEVDVSLSKSGDNSGLVKFYTDSNAYDDGTSIGSGNNPVTLSTGSSVTVSIEIDTEGESVGDGDELLDSVTFNADATS</sequence>
<protein>
    <recommendedName>
        <fullName evidence="3">DUF1102 domain-containing protein</fullName>
    </recommendedName>
</protein>
<proteinExistence type="predicted"/>
<dbReference type="Pfam" id="PF06510">
    <property type="entry name" value="DUF1102"/>
    <property type="match status" value="1"/>
</dbReference>
<evidence type="ECO:0008006" key="3">
    <source>
        <dbReference type="Google" id="ProtNLM"/>
    </source>
</evidence>
<dbReference type="STRING" id="996166.SAMN05192554_11231"/>
<dbReference type="EMBL" id="FNIA01000012">
    <property type="protein sequence ID" value="SDN01556.1"/>
    <property type="molecule type" value="Genomic_DNA"/>
</dbReference>
<dbReference type="InterPro" id="IPR009482">
    <property type="entry name" value="DUF1102"/>
</dbReference>
<dbReference type="AlphaFoldDB" id="A0A1G9XYH8"/>
<gene>
    <name evidence="1" type="ORF">SAMN05192554_11231</name>
</gene>
<accession>A0A1G9XYH8</accession>
<reference evidence="1 2" key="1">
    <citation type="submission" date="2016-10" db="EMBL/GenBank/DDBJ databases">
        <authorList>
            <person name="de Groot N.N."/>
        </authorList>
    </citation>
    <scope>NUCLEOTIDE SEQUENCE [LARGE SCALE GENOMIC DNA]</scope>
    <source>
        <strain evidence="2">EB21,IBRC-M 10013,KCTC 4048</strain>
    </source>
</reference>
<keyword evidence="2" id="KW-1185">Reference proteome</keyword>
<dbReference type="OrthoDB" id="330708at2157"/>
<evidence type="ECO:0000313" key="1">
    <source>
        <dbReference type="EMBL" id="SDN01556.1"/>
    </source>
</evidence>